<proteinExistence type="predicted"/>
<dbReference type="Proteomes" id="UP000095286">
    <property type="component" value="Unplaced"/>
</dbReference>
<accession>A0AC35TP54</accession>
<dbReference type="WBParaSite" id="RSKR_0000245700.1">
    <property type="protein sequence ID" value="RSKR_0000245700.1"/>
    <property type="gene ID" value="RSKR_0000245700"/>
</dbReference>
<protein>
    <submittedName>
        <fullName evidence="2">Sphingomyelin phosphodiesterase</fullName>
    </submittedName>
</protein>
<organism evidence="1 2">
    <name type="scientific">Rhabditophanes sp. KR3021</name>
    <dbReference type="NCBI Taxonomy" id="114890"/>
    <lineage>
        <taxon>Eukaryota</taxon>
        <taxon>Metazoa</taxon>
        <taxon>Ecdysozoa</taxon>
        <taxon>Nematoda</taxon>
        <taxon>Chromadorea</taxon>
        <taxon>Rhabditida</taxon>
        <taxon>Tylenchina</taxon>
        <taxon>Panagrolaimomorpha</taxon>
        <taxon>Strongyloidoidea</taxon>
        <taxon>Alloionematidae</taxon>
        <taxon>Rhabditophanes</taxon>
    </lineage>
</organism>
<name>A0AC35TP54_9BILA</name>
<reference evidence="2" key="1">
    <citation type="submission" date="2016-11" db="UniProtKB">
        <authorList>
            <consortium name="WormBaseParasite"/>
        </authorList>
    </citation>
    <scope>IDENTIFICATION</scope>
    <source>
        <strain evidence="2">KR3021</strain>
    </source>
</reference>
<sequence>MKTFQFILVAFSLLTPTVVLAGPDACNACTEVIDLLHLLWGEKTVDDCLGDAITFVCETLKIEDNFVCQGIVGEFKDEFFYVAGRLIVEPAEICGLLIKECGSPILELNSNWTIPIPGNKPSVTTPVLPDPSKPKLRVLHITDIHIDPSYTEGTEADCTEPECCRVPKDTNDFARRNIKVPAPKWGYIGNCDTPYPTLENMLQHIAATEKNLDYIVVSGDLESHADENYSHEGHIETVKNISNLFKFYFPNTKSYFAVGNHE</sequence>
<evidence type="ECO:0000313" key="1">
    <source>
        <dbReference type="Proteomes" id="UP000095286"/>
    </source>
</evidence>
<evidence type="ECO:0000313" key="2">
    <source>
        <dbReference type="WBParaSite" id="RSKR_0000245700.1"/>
    </source>
</evidence>